<reference evidence="2" key="1">
    <citation type="submission" date="2023-03" db="EMBL/GenBank/DDBJ databases">
        <title>Massive genome expansion in bonnet fungi (Mycena s.s.) driven by repeated elements and novel gene families across ecological guilds.</title>
        <authorList>
            <consortium name="Lawrence Berkeley National Laboratory"/>
            <person name="Harder C.B."/>
            <person name="Miyauchi S."/>
            <person name="Viragh M."/>
            <person name="Kuo A."/>
            <person name="Thoen E."/>
            <person name="Andreopoulos B."/>
            <person name="Lu D."/>
            <person name="Skrede I."/>
            <person name="Drula E."/>
            <person name="Henrissat B."/>
            <person name="Morin E."/>
            <person name="Kohler A."/>
            <person name="Barry K."/>
            <person name="LaButti K."/>
            <person name="Morin E."/>
            <person name="Salamov A."/>
            <person name="Lipzen A."/>
            <person name="Mereny Z."/>
            <person name="Hegedus B."/>
            <person name="Baldrian P."/>
            <person name="Stursova M."/>
            <person name="Weitz H."/>
            <person name="Taylor A."/>
            <person name="Grigoriev I.V."/>
            <person name="Nagy L.G."/>
            <person name="Martin F."/>
            <person name="Kauserud H."/>
        </authorList>
    </citation>
    <scope>NUCLEOTIDE SEQUENCE</scope>
    <source>
        <strain evidence="2">CBHHK173m</strain>
    </source>
</reference>
<evidence type="ECO:0000256" key="1">
    <source>
        <dbReference type="SAM" id="MobiDB-lite"/>
    </source>
</evidence>
<accession>A0AAD6TWD4</accession>
<keyword evidence="3" id="KW-1185">Reference proteome</keyword>
<dbReference type="EMBL" id="JARJCN010000054">
    <property type="protein sequence ID" value="KAJ7080642.1"/>
    <property type="molecule type" value="Genomic_DNA"/>
</dbReference>
<proteinExistence type="predicted"/>
<dbReference type="AlphaFoldDB" id="A0AAD6TWD4"/>
<name>A0AAD6TWD4_9AGAR</name>
<organism evidence="2 3">
    <name type="scientific">Mycena belliarum</name>
    <dbReference type="NCBI Taxonomy" id="1033014"/>
    <lineage>
        <taxon>Eukaryota</taxon>
        <taxon>Fungi</taxon>
        <taxon>Dikarya</taxon>
        <taxon>Basidiomycota</taxon>
        <taxon>Agaricomycotina</taxon>
        <taxon>Agaricomycetes</taxon>
        <taxon>Agaricomycetidae</taxon>
        <taxon>Agaricales</taxon>
        <taxon>Marasmiineae</taxon>
        <taxon>Mycenaceae</taxon>
        <taxon>Mycena</taxon>
    </lineage>
</organism>
<feature type="compositionally biased region" description="Basic and acidic residues" evidence="1">
    <location>
        <begin position="39"/>
        <end position="48"/>
    </location>
</feature>
<comment type="caution">
    <text evidence="2">The sequence shown here is derived from an EMBL/GenBank/DDBJ whole genome shotgun (WGS) entry which is preliminary data.</text>
</comment>
<evidence type="ECO:0000313" key="3">
    <source>
        <dbReference type="Proteomes" id="UP001222325"/>
    </source>
</evidence>
<feature type="region of interest" description="Disordered" evidence="1">
    <location>
        <begin position="29"/>
        <end position="48"/>
    </location>
</feature>
<dbReference type="Proteomes" id="UP001222325">
    <property type="component" value="Unassembled WGS sequence"/>
</dbReference>
<evidence type="ECO:0000313" key="2">
    <source>
        <dbReference type="EMBL" id="KAJ7080642.1"/>
    </source>
</evidence>
<sequence>MSTSSACTAAAMRRAPRIFQSPSPLRCRQFATAAPPPRGQDKPPPRKKLEPSEFIELFRGLGHLEPHDKLRARPIHPLSKLTANVSPRIVFAEMLRTCFGAHPPAATDPAACAAQRAADARLLNVALRAFSRREDYAAALVVLRAFGAHGLPVTDRTYAAATDGITRRIAAEDLVGGQKSFAHTMLGVTLGSAPPTAAAEQRAQWVMKRLLTHDMPPRGLKKRGMPEGEMDVVPLSYVVRRAFCIHGALVGSKSREPWGDRARLAAETKAKVEMLPRKVALWTWKTKSPQVLYTVVGPVSASPKAAAPKATATKVKTKKQTV</sequence>
<gene>
    <name evidence="2" type="ORF">B0H15DRAFT_856651</name>
</gene>
<protein>
    <submittedName>
        <fullName evidence="2">Uncharacterized protein</fullName>
    </submittedName>
</protein>